<dbReference type="Gene3D" id="2.40.400.10">
    <property type="entry name" value="Acetoacetate decarboxylase-like"/>
    <property type="match status" value="1"/>
</dbReference>
<evidence type="ECO:0000313" key="1">
    <source>
        <dbReference type="EMBL" id="MFC4766097.1"/>
    </source>
</evidence>
<dbReference type="EMBL" id="JBHSHC010000013">
    <property type="protein sequence ID" value="MFC4766097.1"/>
    <property type="molecule type" value="Genomic_DNA"/>
</dbReference>
<proteinExistence type="predicted"/>
<gene>
    <name evidence="1" type="ORF">ACFO8Q_01615</name>
</gene>
<sequence length="245" mass="28539">MRLNPFTMLGQLDGCLLFMYCCPADKVRHLVPQCLELVTYKGNAIIGVVVSRLKHMRPWPLPKWTGIGYRHVAYRIYVEYTPPGQEPIQGLYFLRSEANNPLMKKAGNLLTDFRFHLADITLAKADRTIDFKIENSDDGLGNARARLSLEDVNELPPTSIFSSVEEALHVLHYEPYGIFVDQRRKKVNVVKVTRDESQWRERTIRQKDAVWTYWDHIIPEGLVHQLTVWVDSIPYRWERGVEYPI</sequence>
<comment type="caution">
    <text evidence="1">The sequence shown here is derived from an EMBL/GenBank/DDBJ whole genome shotgun (WGS) entry which is preliminary data.</text>
</comment>
<reference evidence="2" key="1">
    <citation type="journal article" date="2019" name="Int. J. Syst. Evol. Microbiol.">
        <title>The Global Catalogue of Microorganisms (GCM) 10K type strain sequencing project: providing services to taxonomists for standard genome sequencing and annotation.</title>
        <authorList>
            <consortium name="The Broad Institute Genomics Platform"/>
            <consortium name="The Broad Institute Genome Sequencing Center for Infectious Disease"/>
            <person name="Wu L."/>
            <person name="Ma J."/>
        </authorList>
    </citation>
    <scope>NUCLEOTIDE SEQUENCE [LARGE SCALE GENOMIC DNA]</scope>
    <source>
        <strain evidence="2">WYCCWR 12678</strain>
    </source>
</reference>
<keyword evidence="2" id="KW-1185">Reference proteome</keyword>
<dbReference type="Proteomes" id="UP001596002">
    <property type="component" value="Unassembled WGS sequence"/>
</dbReference>
<dbReference type="Pfam" id="PF09844">
    <property type="entry name" value="DUF2071"/>
    <property type="match status" value="1"/>
</dbReference>
<evidence type="ECO:0000313" key="2">
    <source>
        <dbReference type="Proteomes" id="UP001596002"/>
    </source>
</evidence>
<organism evidence="1 2">
    <name type="scientific">Effusibacillus consociatus</name>
    <dbReference type="NCBI Taxonomy" id="1117041"/>
    <lineage>
        <taxon>Bacteria</taxon>
        <taxon>Bacillati</taxon>
        <taxon>Bacillota</taxon>
        <taxon>Bacilli</taxon>
        <taxon>Bacillales</taxon>
        <taxon>Alicyclobacillaceae</taxon>
        <taxon>Effusibacillus</taxon>
    </lineage>
</organism>
<dbReference type="InterPro" id="IPR018644">
    <property type="entry name" value="DUF2071"/>
</dbReference>
<dbReference type="RefSeq" id="WP_380023794.1">
    <property type="nucleotide sequence ID" value="NZ_JBHSHC010000013.1"/>
</dbReference>
<accession>A0ABV9PYR0</accession>
<protein>
    <submittedName>
        <fullName evidence="1">DUF2071 domain-containing protein</fullName>
    </submittedName>
</protein>
<dbReference type="SUPFAM" id="SSF160104">
    <property type="entry name" value="Acetoacetate decarboxylase-like"/>
    <property type="match status" value="1"/>
</dbReference>
<dbReference type="InterPro" id="IPR023375">
    <property type="entry name" value="ADC_dom_sf"/>
</dbReference>
<name>A0ABV9PYR0_9BACL</name>